<protein>
    <submittedName>
        <fullName evidence="3">Endonuclease</fullName>
    </submittedName>
</protein>
<evidence type="ECO:0000313" key="3">
    <source>
        <dbReference type="EMBL" id="AUO78985.1"/>
    </source>
</evidence>
<dbReference type="Gene3D" id="3.90.75.20">
    <property type="match status" value="1"/>
</dbReference>
<keyword evidence="3" id="KW-0255">Endonuclease</keyword>
<dbReference type="GeneID" id="40236179"/>
<dbReference type="InterPro" id="IPR003615">
    <property type="entry name" value="HNH_nuc"/>
</dbReference>
<keyword evidence="3" id="KW-0540">Nuclease</keyword>
<dbReference type="EMBL" id="MF580956">
    <property type="protein sequence ID" value="AUO78985.1"/>
    <property type="molecule type" value="Genomic_DNA"/>
</dbReference>
<proteinExistence type="predicted"/>
<dbReference type="Proteomes" id="UP000241693">
    <property type="component" value="Segment"/>
</dbReference>
<evidence type="ECO:0000259" key="1">
    <source>
        <dbReference type="Pfam" id="PF07463"/>
    </source>
</evidence>
<keyword evidence="4" id="KW-1185">Reference proteome</keyword>
<dbReference type="SUPFAM" id="SSF54060">
    <property type="entry name" value="His-Me finger endonucleases"/>
    <property type="match status" value="1"/>
</dbReference>
<accession>A0A2I6UG79</accession>
<feature type="domain" description="HNH nuclease" evidence="2">
    <location>
        <begin position="73"/>
        <end position="115"/>
    </location>
</feature>
<reference evidence="3 4" key="1">
    <citation type="submission" date="2017-07" db="EMBL/GenBank/DDBJ databases">
        <title>Characterization of ecologically diverse viruses infecting co-occurring strains of cosmopolitan hyperhalophilic Bacteroidetes.</title>
        <authorList>
            <person name="Villamor J."/>
            <person name="Ramos-Barbero M.D."/>
            <person name="Gonzalez-Torres P."/>
            <person name="Gabaldon T."/>
            <person name="Rollesso-Mora R."/>
            <person name="Meseguer I."/>
            <person name="Martinez-Garcia M."/>
            <person name="Santos F."/>
            <person name="Anton J."/>
        </authorList>
    </citation>
    <scope>NUCLEOTIDE SEQUENCE [LARGE SCALE GENOMIC DNA]</scope>
</reference>
<evidence type="ECO:0000259" key="2">
    <source>
        <dbReference type="Pfam" id="PF13392"/>
    </source>
</evidence>
<dbReference type="InterPro" id="IPR044925">
    <property type="entry name" value="His-Me_finger_sf"/>
</dbReference>
<keyword evidence="3" id="KW-0378">Hydrolase</keyword>
<dbReference type="GO" id="GO:0004519">
    <property type="term" value="F:endonuclease activity"/>
    <property type="evidence" value="ECO:0007669"/>
    <property type="project" value="UniProtKB-KW"/>
</dbReference>
<dbReference type="RefSeq" id="YP_009639387.1">
    <property type="nucleotide sequence ID" value="NC_042349.1"/>
</dbReference>
<feature type="domain" description="NUMOD4" evidence="1">
    <location>
        <begin position="26"/>
        <end position="64"/>
    </location>
</feature>
<evidence type="ECO:0000313" key="4">
    <source>
        <dbReference type="Proteomes" id="UP000241693"/>
    </source>
</evidence>
<dbReference type="KEGG" id="vg:40236179"/>
<dbReference type="Pfam" id="PF07463">
    <property type="entry name" value="NUMOD4"/>
    <property type="match status" value="1"/>
</dbReference>
<sequence>MINFYVVPTALKEFVGEEVAVAPVNTEGDYYVTDDGRVISIKSGSPKVLKPWIHPDGYERVHLYLEDGREKQYVHRLVAFAFVDGYFKKAEVNHKNGDKRDNRPSNLEWITKAENIRHAHRNSFRKPTHEYIEDRYGV</sequence>
<dbReference type="InterPro" id="IPR010902">
    <property type="entry name" value="NUMOD4"/>
</dbReference>
<dbReference type="GO" id="GO:0016788">
    <property type="term" value="F:hydrolase activity, acting on ester bonds"/>
    <property type="evidence" value="ECO:0007669"/>
    <property type="project" value="InterPro"/>
</dbReference>
<organism evidence="3 4">
    <name type="scientific">Salinibacter phage M8CC-19</name>
    <dbReference type="NCBI Taxonomy" id="2681613"/>
    <lineage>
        <taxon>Viruses</taxon>
        <taxon>Duplodnaviria</taxon>
        <taxon>Heunggongvirae</taxon>
        <taxon>Uroviricota</taxon>
        <taxon>Caudoviricetes</taxon>
        <taxon>Kryptosalinivirus</taxon>
        <taxon>Kryptosalinivirus M8CC19</taxon>
    </lineage>
</organism>
<dbReference type="Pfam" id="PF13392">
    <property type="entry name" value="HNH_3"/>
    <property type="match status" value="1"/>
</dbReference>
<name>A0A2I6UG79_9CAUD</name>